<keyword evidence="3 6" id="KW-0862">Zinc</keyword>
<comment type="cofactor">
    <cofactor evidence="6">
        <name>Zn(2+)</name>
        <dbReference type="ChEBI" id="CHEBI:29105"/>
    </cofactor>
    <text evidence="6">Binds 1 zinc ion per subunit.</text>
</comment>
<comment type="caution">
    <text evidence="8">The sequence shown here is derived from an EMBL/GenBank/DDBJ whole genome shotgun (WGS) entry which is preliminary data.</text>
</comment>
<dbReference type="FunFam" id="2.170.150.20:FF:000001">
    <property type="entry name" value="Peptide methionine sulfoxide reductase MsrB"/>
    <property type="match status" value="1"/>
</dbReference>
<dbReference type="Gene3D" id="2.170.150.20">
    <property type="entry name" value="Peptide methionine sulfoxide reductase"/>
    <property type="match status" value="1"/>
</dbReference>
<dbReference type="InterPro" id="IPR002579">
    <property type="entry name" value="Met_Sox_Rdtase_MsrB_dom"/>
</dbReference>
<dbReference type="GO" id="GO:0046872">
    <property type="term" value="F:metal ion binding"/>
    <property type="evidence" value="ECO:0007669"/>
    <property type="project" value="UniProtKB-KW"/>
</dbReference>
<evidence type="ECO:0000313" key="9">
    <source>
        <dbReference type="Proteomes" id="UP001186944"/>
    </source>
</evidence>
<dbReference type="GO" id="GO:0030091">
    <property type="term" value="P:protein repair"/>
    <property type="evidence" value="ECO:0007669"/>
    <property type="project" value="InterPro"/>
</dbReference>
<keyword evidence="4 6" id="KW-0560">Oxidoreductase</keyword>
<evidence type="ECO:0000256" key="6">
    <source>
        <dbReference type="RuleBase" id="RU365044"/>
    </source>
</evidence>
<feature type="signal peptide" evidence="6">
    <location>
        <begin position="1"/>
        <end position="32"/>
    </location>
</feature>
<dbReference type="InterPro" id="IPR028427">
    <property type="entry name" value="Met_Sox_Rdtase_MsrB"/>
</dbReference>
<dbReference type="NCBIfam" id="TIGR00357">
    <property type="entry name" value="peptide-methionine (R)-S-oxide reductase MsrB"/>
    <property type="match status" value="1"/>
</dbReference>
<dbReference type="PROSITE" id="PS51790">
    <property type="entry name" value="MSRB"/>
    <property type="match status" value="1"/>
</dbReference>
<dbReference type="GO" id="GO:0005737">
    <property type="term" value="C:cytoplasm"/>
    <property type="evidence" value="ECO:0007669"/>
    <property type="project" value="TreeGrafter"/>
</dbReference>
<comment type="similarity">
    <text evidence="1 6">Belongs to the MsrB Met sulfoxide reductase family.</text>
</comment>
<feature type="domain" description="MsrB" evidence="7">
    <location>
        <begin position="43"/>
        <end position="163"/>
    </location>
</feature>
<dbReference type="AlphaFoldDB" id="A0AA88XG61"/>
<evidence type="ECO:0000256" key="2">
    <source>
        <dbReference type="ARBA" id="ARBA00022723"/>
    </source>
</evidence>
<dbReference type="GO" id="GO:0033743">
    <property type="term" value="F:peptide-methionine (R)-S-oxide reductase activity"/>
    <property type="evidence" value="ECO:0007669"/>
    <property type="project" value="UniProtKB-EC"/>
</dbReference>
<evidence type="ECO:0000256" key="4">
    <source>
        <dbReference type="ARBA" id="ARBA00023002"/>
    </source>
</evidence>
<gene>
    <name evidence="8" type="ORF">FSP39_017931</name>
</gene>
<dbReference type="EMBL" id="VSWD01000013">
    <property type="protein sequence ID" value="KAK3084715.1"/>
    <property type="molecule type" value="Genomic_DNA"/>
</dbReference>
<accession>A0AA88XG61</accession>
<organism evidence="8 9">
    <name type="scientific">Pinctada imbricata</name>
    <name type="common">Atlantic pearl-oyster</name>
    <name type="synonym">Pinctada martensii</name>
    <dbReference type="NCBI Taxonomy" id="66713"/>
    <lineage>
        <taxon>Eukaryota</taxon>
        <taxon>Metazoa</taxon>
        <taxon>Spiralia</taxon>
        <taxon>Lophotrochozoa</taxon>
        <taxon>Mollusca</taxon>
        <taxon>Bivalvia</taxon>
        <taxon>Autobranchia</taxon>
        <taxon>Pteriomorphia</taxon>
        <taxon>Pterioida</taxon>
        <taxon>Pterioidea</taxon>
        <taxon>Pteriidae</taxon>
        <taxon>Pinctada</taxon>
    </lineage>
</organism>
<name>A0AA88XG61_PINIB</name>
<comment type="function">
    <text evidence="6">Methionine-sulfoxide reductase that specifically reduces methionine (R)-sulfoxide back to methionine. While in many cases methionine oxidation is the result of random oxidation following oxidative stress, methionine oxidation is also a post-translational modification that takes place on specific residues.</text>
</comment>
<dbReference type="InterPro" id="IPR011057">
    <property type="entry name" value="Mss4-like_sf"/>
</dbReference>
<comment type="catalytic activity">
    <reaction evidence="5 6">
        <text>L-methionyl-[protein] + [thioredoxin]-disulfide + H2O = L-methionyl-(R)-S-oxide-[protein] + [thioredoxin]-dithiol</text>
        <dbReference type="Rhea" id="RHEA:24164"/>
        <dbReference type="Rhea" id="RHEA-COMP:10698"/>
        <dbReference type="Rhea" id="RHEA-COMP:10700"/>
        <dbReference type="Rhea" id="RHEA-COMP:12313"/>
        <dbReference type="Rhea" id="RHEA-COMP:12314"/>
        <dbReference type="ChEBI" id="CHEBI:15377"/>
        <dbReference type="ChEBI" id="CHEBI:16044"/>
        <dbReference type="ChEBI" id="CHEBI:29950"/>
        <dbReference type="ChEBI" id="CHEBI:45764"/>
        <dbReference type="ChEBI" id="CHEBI:50058"/>
        <dbReference type="EC" id="1.8.4.12"/>
    </reaction>
</comment>
<reference evidence="8" key="1">
    <citation type="submission" date="2019-08" db="EMBL/GenBank/DDBJ databases">
        <title>The improved chromosome-level genome for the pearl oyster Pinctada fucata martensii using PacBio sequencing and Hi-C.</title>
        <authorList>
            <person name="Zheng Z."/>
        </authorList>
    </citation>
    <scope>NUCLEOTIDE SEQUENCE</scope>
    <source>
        <strain evidence="8">ZZ-2019</strain>
        <tissue evidence="8">Adductor muscle</tissue>
    </source>
</reference>
<dbReference type="PANTHER" id="PTHR10173:SF52">
    <property type="entry name" value="METHIONINE-R-SULFOXIDE REDUCTASE B1"/>
    <property type="match status" value="1"/>
</dbReference>
<dbReference type="PANTHER" id="PTHR10173">
    <property type="entry name" value="METHIONINE SULFOXIDE REDUCTASE"/>
    <property type="match status" value="1"/>
</dbReference>
<evidence type="ECO:0000259" key="7">
    <source>
        <dbReference type="PROSITE" id="PS51790"/>
    </source>
</evidence>
<feature type="chain" id="PRO_5041514437" description="Peptide-methionine (R)-S-oxide reductase" evidence="6">
    <location>
        <begin position="33"/>
        <end position="172"/>
    </location>
</feature>
<dbReference type="SUPFAM" id="SSF51316">
    <property type="entry name" value="Mss4-like"/>
    <property type="match status" value="1"/>
</dbReference>
<keyword evidence="6" id="KW-0732">Signal</keyword>
<evidence type="ECO:0000256" key="5">
    <source>
        <dbReference type="ARBA" id="ARBA00048488"/>
    </source>
</evidence>
<keyword evidence="2 6" id="KW-0479">Metal-binding</keyword>
<proteinExistence type="inferred from homology"/>
<protein>
    <recommendedName>
        <fullName evidence="6">Peptide-methionine (R)-S-oxide reductase</fullName>
        <ecNumber evidence="6">1.8.4.12</ecNumber>
    </recommendedName>
</protein>
<evidence type="ECO:0000313" key="8">
    <source>
        <dbReference type="EMBL" id="KAK3084715.1"/>
    </source>
</evidence>
<sequence>MIPFTLRSQQIEYWIMFMLTLLAVSVCGLVDGQAVNKQLTFTDTELQQRLTPMQYYVTQQDGTEPKNSGKYLYNKDQGTYSCVVCGNPMYSSKHKYDSKSGWPSFYDVLGGVATVKDFTHGMVRDEVVCSRCGAHHGHVFNDGPPPTYLRYCINSAAMMFVPENRSQMKSTM</sequence>
<dbReference type="Pfam" id="PF01641">
    <property type="entry name" value="SelR"/>
    <property type="match status" value="1"/>
</dbReference>
<keyword evidence="9" id="KW-1185">Reference proteome</keyword>
<dbReference type="GO" id="GO:0006979">
    <property type="term" value="P:response to oxidative stress"/>
    <property type="evidence" value="ECO:0007669"/>
    <property type="project" value="InterPro"/>
</dbReference>
<dbReference type="EC" id="1.8.4.12" evidence="6"/>
<evidence type="ECO:0000256" key="1">
    <source>
        <dbReference type="ARBA" id="ARBA00007174"/>
    </source>
</evidence>
<dbReference type="Proteomes" id="UP001186944">
    <property type="component" value="Unassembled WGS sequence"/>
</dbReference>
<evidence type="ECO:0000256" key="3">
    <source>
        <dbReference type="ARBA" id="ARBA00022833"/>
    </source>
</evidence>